<evidence type="ECO:0000313" key="3">
    <source>
        <dbReference type="Proteomes" id="UP000317243"/>
    </source>
</evidence>
<feature type="compositionally biased region" description="Polar residues" evidence="1">
    <location>
        <begin position="80"/>
        <end position="97"/>
    </location>
</feature>
<name>A0A5C5VQI8_9PLAN</name>
<dbReference type="AlphaFoldDB" id="A0A5C5VQI8"/>
<accession>A0A5C5VQI8</accession>
<organism evidence="2 3">
    <name type="scientific">Thalassoglobus neptunius</name>
    <dbReference type="NCBI Taxonomy" id="1938619"/>
    <lineage>
        <taxon>Bacteria</taxon>
        <taxon>Pseudomonadati</taxon>
        <taxon>Planctomycetota</taxon>
        <taxon>Planctomycetia</taxon>
        <taxon>Planctomycetales</taxon>
        <taxon>Planctomycetaceae</taxon>
        <taxon>Thalassoglobus</taxon>
    </lineage>
</organism>
<dbReference type="EMBL" id="SIHI01000047">
    <property type="protein sequence ID" value="TWT40864.1"/>
    <property type="molecule type" value="Genomic_DNA"/>
</dbReference>
<gene>
    <name evidence="2" type="ORF">KOR42_48600</name>
</gene>
<sequence>MTKEVLGILEDWLSMDLDALRHPFQKGFSDYPAANLGHPWVAARFGGVMCDVGENKGVEQVQRYNSLACSKHAPAYCPGSSWQKSDFDSSLSSEPWL</sequence>
<protein>
    <submittedName>
        <fullName evidence="2">Uncharacterized protein</fullName>
    </submittedName>
</protein>
<reference evidence="2 3" key="1">
    <citation type="submission" date="2019-02" db="EMBL/GenBank/DDBJ databases">
        <title>Deep-cultivation of Planctomycetes and their phenomic and genomic characterization uncovers novel biology.</title>
        <authorList>
            <person name="Wiegand S."/>
            <person name="Jogler M."/>
            <person name="Boedeker C."/>
            <person name="Pinto D."/>
            <person name="Vollmers J."/>
            <person name="Rivas-Marin E."/>
            <person name="Kohn T."/>
            <person name="Peeters S.H."/>
            <person name="Heuer A."/>
            <person name="Rast P."/>
            <person name="Oberbeckmann S."/>
            <person name="Bunk B."/>
            <person name="Jeske O."/>
            <person name="Meyerdierks A."/>
            <person name="Storesund J.E."/>
            <person name="Kallscheuer N."/>
            <person name="Luecker S."/>
            <person name="Lage O.M."/>
            <person name="Pohl T."/>
            <person name="Merkel B.J."/>
            <person name="Hornburger P."/>
            <person name="Mueller R.-W."/>
            <person name="Bruemmer F."/>
            <person name="Labrenz M."/>
            <person name="Spormann A.M."/>
            <person name="Op Den Camp H."/>
            <person name="Overmann J."/>
            <person name="Amann R."/>
            <person name="Jetten M.S.M."/>
            <person name="Mascher T."/>
            <person name="Medema M.H."/>
            <person name="Devos D.P."/>
            <person name="Kaster A.-K."/>
            <person name="Ovreas L."/>
            <person name="Rohde M."/>
            <person name="Galperin M.Y."/>
            <person name="Jogler C."/>
        </authorList>
    </citation>
    <scope>NUCLEOTIDE SEQUENCE [LARGE SCALE GENOMIC DNA]</scope>
    <source>
        <strain evidence="2 3">KOR42</strain>
    </source>
</reference>
<evidence type="ECO:0000256" key="1">
    <source>
        <dbReference type="SAM" id="MobiDB-lite"/>
    </source>
</evidence>
<dbReference type="Proteomes" id="UP000317243">
    <property type="component" value="Unassembled WGS sequence"/>
</dbReference>
<feature type="region of interest" description="Disordered" evidence="1">
    <location>
        <begin position="77"/>
        <end position="97"/>
    </location>
</feature>
<dbReference type="RefSeq" id="WP_146512176.1">
    <property type="nucleotide sequence ID" value="NZ_SIHI01000047.1"/>
</dbReference>
<evidence type="ECO:0000313" key="2">
    <source>
        <dbReference type="EMBL" id="TWT40864.1"/>
    </source>
</evidence>
<comment type="caution">
    <text evidence="2">The sequence shown here is derived from an EMBL/GenBank/DDBJ whole genome shotgun (WGS) entry which is preliminary data.</text>
</comment>
<keyword evidence="3" id="KW-1185">Reference proteome</keyword>
<proteinExistence type="predicted"/>